<evidence type="ECO:0000259" key="1">
    <source>
        <dbReference type="Pfam" id="PF01636"/>
    </source>
</evidence>
<proteinExistence type="predicted"/>
<dbReference type="GO" id="GO:0016740">
    <property type="term" value="F:transferase activity"/>
    <property type="evidence" value="ECO:0007669"/>
    <property type="project" value="UniProtKB-KW"/>
</dbReference>
<dbReference type="SUPFAM" id="SSF56112">
    <property type="entry name" value="Protein kinase-like (PK-like)"/>
    <property type="match status" value="1"/>
</dbReference>
<dbReference type="RefSeq" id="WP_080441832.1">
    <property type="nucleotide sequence ID" value="NZ_FJAO01000004.1"/>
</dbReference>
<reference evidence="2 3" key="1">
    <citation type="submission" date="2018-02" db="EMBL/GenBank/DDBJ databases">
        <title>Draft genome sequences of four Legionella pneumophila clinical strains isolated in Ontario.</title>
        <authorList>
            <person name="Fortuna A."/>
            <person name="Ramnarine R."/>
            <person name="Li A."/>
            <person name="Frantz C."/>
            <person name="Mallo G."/>
        </authorList>
    </citation>
    <scope>NUCLEOTIDE SEQUENCE [LARGE SCALE GENOMIC DNA]</scope>
    <source>
        <strain evidence="2 3">LG61</strain>
    </source>
</reference>
<evidence type="ECO:0000313" key="2">
    <source>
        <dbReference type="EMBL" id="PPK31310.1"/>
    </source>
</evidence>
<dbReference type="InterPro" id="IPR002575">
    <property type="entry name" value="Aminoglycoside_PTrfase"/>
</dbReference>
<dbReference type="OrthoDB" id="5392197at2"/>
<dbReference type="AlphaFoldDB" id="A0A2S6F1K1"/>
<dbReference type="Proteomes" id="UP000239239">
    <property type="component" value="Unassembled WGS sequence"/>
</dbReference>
<gene>
    <name evidence="2" type="ORF">C3928_04550</name>
</gene>
<name>A0A2S6F1K1_LEGPN</name>
<protein>
    <submittedName>
        <fullName evidence="2">Aminoglycoside phosphotransferase family protein</fullName>
    </submittedName>
</protein>
<evidence type="ECO:0000313" key="3">
    <source>
        <dbReference type="Proteomes" id="UP000239239"/>
    </source>
</evidence>
<comment type="caution">
    <text evidence="2">The sequence shown here is derived from an EMBL/GenBank/DDBJ whole genome shotgun (WGS) entry which is preliminary data.</text>
</comment>
<accession>A0A2S6F1K1</accession>
<dbReference type="EMBL" id="PQWY01000010">
    <property type="protein sequence ID" value="PPK31310.1"/>
    <property type="molecule type" value="Genomic_DNA"/>
</dbReference>
<keyword evidence="2" id="KW-0808">Transferase</keyword>
<dbReference type="InterPro" id="IPR011009">
    <property type="entry name" value="Kinase-like_dom_sf"/>
</dbReference>
<dbReference type="Pfam" id="PF01636">
    <property type="entry name" value="APH"/>
    <property type="match status" value="1"/>
</dbReference>
<dbReference type="Gene3D" id="3.90.1200.10">
    <property type="match status" value="1"/>
</dbReference>
<sequence length="345" mass="40001">MNPLNGRILNKKMIVRNPTWNSLTPPLPKFVSCDTVETNFLKEKLGEDGVVFIAQFDLKSTSAFLFQRKSDQKKFFIKKVSAEHKRQYQQSEHLAQFIACPDYIVNIAINCVSNEEENSLYYIYPYIHGKRLFAEPEEIISLATALAKLHLKKKSYPGQQLIIKNTTERTSQLNFIRKALADGCYSYIPHFSFVKKMAQQYDFDWINQEDAQPIHGDLNAGNLLLSEDNMICFFDFEDALHSFHPVVLDLLFVIERIIFNQNRSTEQLLKLGLMFIHAYKEAGGTYQYKTRDEFGLTILALKAFCLLTLLAEKNKNILNSEWDKFFKLTQKAENERDLIKIILQG</sequence>
<organism evidence="2 3">
    <name type="scientific">Legionella pneumophila</name>
    <dbReference type="NCBI Taxonomy" id="446"/>
    <lineage>
        <taxon>Bacteria</taxon>
        <taxon>Pseudomonadati</taxon>
        <taxon>Pseudomonadota</taxon>
        <taxon>Gammaproteobacteria</taxon>
        <taxon>Legionellales</taxon>
        <taxon>Legionellaceae</taxon>
        <taxon>Legionella</taxon>
    </lineage>
</organism>
<feature type="domain" description="Aminoglycoside phosphotransferase" evidence="1">
    <location>
        <begin position="85"/>
        <end position="254"/>
    </location>
</feature>